<evidence type="ECO:0000256" key="13">
    <source>
        <dbReference type="SAM" id="Phobius"/>
    </source>
</evidence>
<keyword evidence="3" id="KW-1003">Cell membrane</keyword>
<dbReference type="PANTHER" id="PTHR11923">
    <property type="entry name" value="SCAVENGER RECEPTOR CLASS B TYPE-1 SR-B1"/>
    <property type="match status" value="1"/>
</dbReference>
<comment type="caution">
    <text evidence="14">The sequence shown here is derived from an EMBL/GenBank/DDBJ whole genome shotgun (WGS) entry which is preliminary data.</text>
</comment>
<feature type="region of interest" description="Disordered" evidence="12">
    <location>
        <begin position="495"/>
        <end position="514"/>
    </location>
</feature>
<reference evidence="14 15" key="1">
    <citation type="journal article" date="2024" name="bioRxiv">
        <title>A reference genome for Trichogramma kaykai: A tiny desert-dwelling parasitoid wasp with competing sex-ratio distorters.</title>
        <authorList>
            <person name="Culotta J."/>
            <person name="Lindsey A.R."/>
        </authorList>
    </citation>
    <scope>NUCLEOTIDE SEQUENCE [LARGE SCALE GENOMIC DNA]</scope>
    <source>
        <strain evidence="14 15">KSX58</strain>
    </source>
</reference>
<dbReference type="EMBL" id="JBJJXI010000022">
    <property type="protein sequence ID" value="KAL3404913.1"/>
    <property type="molecule type" value="Genomic_DNA"/>
</dbReference>
<keyword evidence="7 13" id="KW-1133">Transmembrane helix</keyword>
<dbReference type="GO" id="GO:0007608">
    <property type="term" value="P:sensory perception of smell"/>
    <property type="evidence" value="ECO:0007669"/>
    <property type="project" value="UniProtKB-KW"/>
</dbReference>
<accession>A0ABD2XIU0</accession>
<dbReference type="PRINTS" id="PR01609">
    <property type="entry name" value="CD36FAMILY"/>
</dbReference>
<dbReference type="GO" id="GO:0005886">
    <property type="term" value="C:plasma membrane"/>
    <property type="evidence" value="ECO:0007669"/>
    <property type="project" value="UniProtKB-SubCell"/>
</dbReference>
<dbReference type="InterPro" id="IPR002159">
    <property type="entry name" value="CD36_fam"/>
</dbReference>
<evidence type="ECO:0000256" key="10">
    <source>
        <dbReference type="ARBA" id="ARBA00023170"/>
    </source>
</evidence>
<feature type="compositionally biased region" description="Polar residues" evidence="12">
    <location>
        <begin position="495"/>
        <end position="504"/>
    </location>
</feature>
<proteinExistence type="inferred from homology"/>
<evidence type="ECO:0000256" key="9">
    <source>
        <dbReference type="ARBA" id="ARBA00023157"/>
    </source>
</evidence>
<evidence type="ECO:0000256" key="4">
    <source>
        <dbReference type="ARBA" id="ARBA00022606"/>
    </source>
</evidence>
<dbReference type="AlphaFoldDB" id="A0ABD2XIU0"/>
<evidence type="ECO:0000256" key="8">
    <source>
        <dbReference type="ARBA" id="ARBA00023136"/>
    </source>
</evidence>
<evidence type="ECO:0008006" key="16">
    <source>
        <dbReference type="Google" id="ProtNLM"/>
    </source>
</evidence>
<keyword evidence="9" id="KW-1015">Disulfide bond</keyword>
<evidence type="ECO:0000256" key="3">
    <source>
        <dbReference type="ARBA" id="ARBA00022475"/>
    </source>
</evidence>
<feature type="transmembrane region" description="Helical" evidence="13">
    <location>
        <begin position="467"/>
        <end position="484"/>
    </location>
</feature>
<feature type="transmembrane region" description="Helical" evidence="13">
    <location>
        <begin position="12"/>
        <end position="34"/>
    </location>
</feature>
<keyword evidence="10" id="KW-0675">Receptor</keyword>
<keyword evidence="4" id="KW-0716">Sensory transduction</keyword>
<organism evidence="14 15">
    <name type="scientific">Trichogramma kaykai</name>
    <dbReference type="NCBI Taxonomy" id="54128"/>
    <lineage>
        <taxon>Eukaryota</taxon>
        <taxon>Metazoa</taxon>
        <taxon>Ecdysozoa</taxon>
        <taxon>Arthropoda</taxon>
        <taxon>Hexapoda</taxon>
        <taxon>Insecta</taxon>
        <taxon>Pterygota</taxon>
        <taxon>Neoptera</taxon>
        <taxon>Endopterygota</taxon>
        <taxon>Hymenoptera</taxon>
        <taxon>Apocrita</taxon>
        <taxon>Proctotrupomorpha</taxon>
        <taxon>Chalcidoidea</taxon>
        <taxon>Trichogrammatidae</taxon>
        <taxon>Trichogramma</taxon>
    </lineage>
</organism>
<protein>
    <recommendedName>
        <fullName evidence="16">Sensory neuron membrane protein 1</fullName>
    </recommendedName>
</protein>
<dbReference type="Pfam" id="PF01130">
    <property type="entry name" value="CD36"/>
    <property type="match status" value="1"/>
</dbReference>
<name>A0ABD2XIU0_9HYME</name>
<evidence type="ECO:0000256" key="1">
    <source>
        <dbReference type="ARBA" id="ARBA00004651"/>
    </source>
</evidence>
<comment type="similarity">
    <text evidence="2">Belongs to the CD36 family.</text>
</comment>
<keyword evidence="15" id="KW-1185">Reference proteome</keyword>
<evidence type="ECO:0000313" key="14">
    <source>
        <dbReference type="EMBL" id="KAL3404913.1"/>
    </source>
</evidence>
<keyword evidence="6" id="KW-0552">Olfaction</keyword>
<comment type="subcellular location">
    <subcellularLocation>
        <location evidence="1">Cell membrane</location>
        <topology evidence="1">Multi-pass membrane protein</topology>
    </subcellularLocation>
</comment>
<keyword evidence="5 13" id="KW-0812">Transmembrane</keyword>
<evidence type="ECO:0000256" key="12">
    <source>
        <dbReference type="SAM" id="MobiDB-lite"/>
    </source>
</evidence>
<keyword evidence="11" id="KW-0325">Glycoprotein</keyword>
<sequence length="532" mass="59694">MQFNLAQKAALAGIGMFVFSVLYTTAIFPTILKLQLKRKVALKKGWMMRDTWSKFPFVVNMNFYMFNVTNPDGIKEGEKPIVQEVGPFVYDKYHEKTNQEDRDEDDTISFTMRDTYFFNAEKSNGLTGDEEIIVPHYLILGIVNALLRTKPTAVPIVGKAVDIIFSKPSSIFIKAKVKDILFDGLFIDCTAKDFAGAAICSEVKAAHEEFGLKMVAEDQYLLSLWAARNGTDAKARLRVKRGLKNIMDVGKVVEYDSKANISVWDDDYCDQFNGTDGTVFHPKFDRRGADDIVAFNTDLCRSVSCRFQAKSKFKGIRTLRYSADLGTDGEHNELHKCYCPEPDKCLKKGAYDLMKCIKLPLVLTNPHFYMADPSFSEQVDGMNPDPAKHQMLIDLEPLSGAPVQACTRAQFNMFIMPVPKFKLMKKFPDALLPLFWFDEQIVLPDFLLKEIRGGAVMYKMGKMFGKFMMFGGLLMIMSGGGLFVKQNYMDKANSKTTVQSSNVGNGHGNGDASAEKKMNISTVQAPIPPNIS</sequence>
<evidence type="ECO:0000256" key="11">
    <source>
        <dbReference type="ARBA" id="ARBA00023180"/>
    </source>
</evidence>
<evidence type="ECO:0000256" key="5">
    <source>
        <dbReference type="ARBA" id="ARBA00022692"/>
    </source>
</evidence>
<evidence type="ECO:0000256" key="7">
    <source>
        <dbReference type="ARBA" id="ARBA00022989"/>
    </source>
</evidence>
<keyword evidence="8 13" id="KW-0472">Membrane</keyword>
<gene>
    <name evidence="14" type="ORF">TKK_002566</name>
</gene>
<evidence type="ECO:0000256" key="2">
    <source>
        <dbReference type="ARBA" id="ARBA00010532"/>
    </source>
</evidence>
<evidence type="ECO:0000256" key="6">
    <source>
        <dbReference type="ARBA" id="ARBA00022725"/>
    </source>
</evidence>
<dbReference type="PANTHER" id="PTHR11923:SF69">
    <property type="entry name" value="SENSORY NEURON MEMBRANE PROTEIN 1"/>
    <property type="match status" value="1"/>
</dbReference>
<dbReference type="Proteomes" id="UP001627154">
    <property type="component" value="Unassembled WGS sequence"/>
</dbReference>
<evidence type="ECO:0000313" key="15">
    <source>
        <dbReference type="Proteomes" id="UP001627154"/>
    </source>
</evidence>